<keyword evidence="6 14" id="KW-1133">Transmembrane helix</keyword>
<dbReference type="GO" id="GO:0004931">
    <property type="term" value="F:extracellularly ATP-gated monoatomic cation channel activity"/>
    <property type="evidence" value="ECO:0007669"/>
    <property type="project" value="InterPro"/>
</dbReference>
<evidence type="ECO:0000256" key="4">
    <source>
        <dbReference type="ARBA" id="ARBA00022475"/>
    </source>
</evidence>
<dbReference type="InterPro" id="IPR003046">
    <property type="entry name" value="P2X3_purnocptor"/>
</dbReference>
<protein>
    <recommendedName>
        <fullName evidence="14">P2X purinoceptor</fullName>
    </recommendedName>
</protein>
<dbReference type="InterPro" id="IPR053792">
    <property type="entry name" value="P2X_RECEPTOR_CS"/>
</dbReference>
<sequence>SSTRAAEMWSCITDFFTYETTKSVVVKSWTIGIINRIVQLIIITYFIGWVFIYEKAYQIRDTAIESSVMTKVKGFGIYNDKVMDVADYVTPTQGASVFCVITKMITTENQVQGYCPEVSWECSQNPCCRYSLVLGILTGNCVPFNSTVNMCEIKGWCPAEIDTIKTLNVNETAMLAMRQEVTFSLCSSRGNFPSTITDDYIKKCNFDTVSNTYCPIFRVGDDTMGDTKDGGVIGIKIGWICDLDKSDDQCNPSYSFTRLDAMSQRTAVSPGYNFRFAKYYKMENGTDYRTLVKAYAIRFDVLVNGNAGKFNMIPTLINMVAAFTSVGVVSFPAAISGTTAHTPLPRALTTVIYVTRMYVCRGQSCVTSYC</sequence>
<evidence type="ECO:0000256" key="14">
    <source>
        <dbReference type="RuleBase" id="RU000681"/>
    </source>
</evidence>
<reference evidence="15" key="2">
    <citation type="submission" date="2025-08" db="UniProtKB">
        <authorList>
            <consortium name="Ensembl"/>
        </authorList>
    </citation>
    <scope>IDENTIFICATION</scope>
</reference>
<dbReference type="GO" id="GO:0005524">
    <property type="term" value="F:ATP binding"/>
    <property type="evidence" value="ECO:0007669"/>
    <property type="project" value="InterPro"/>
</dbReference>
<keyword evidence="3 14" id="KW-0813">Transport</keyword>
<evidence type="ECO:0000256" key="13">
    <source>
        <dbReference type="ARBA" id="ARBA00036634"/>
    </source>
</evidence>
<keyword evidence="12 14" id="KW-0407">Ion channel</keyword>
<dbReference type="Pfam" id="PF00864">
    <property type="entry name" value="P2X_receptor"/>
    <property type="match status" value="1"/>
</dbReference>
<dbReference type="GO" id="GO:0098794">
    <property type="term" value="C:postsynapse"/>
    <property type="evidence" value="ECO:0007669"/>
    <property type="project" value="GOC"/>
</dbReference>
<evidence type="ECO:0000256" key="6">
    <source>
        <dbReference type="ARBA" id="ARBA00022989"/>
    </source>
</evidence>
<gene>
    <name evidence="15" type="primary">p2rx3b</name>
</gene>
<dbReference type="Gene3D" id="1.10.287.940">
    <property type="entry name" value="atp-gated p2x4 ion channel"/>
    <property type="match status" value="1"/>
</dbReference>
<dbReference type="GeneTree" id="ENSGT01020000230351"/>
<dbReference type="PANTHER" id="PTHR10125:SF8">
    <property type="entry name" value="P2X PURINOCEPTOR 3"/>
    <property type="match status" value="1"/>
</dbReference>
<evidence type="ECO:0000256" key="2">
    <source>
        <dbReference type="ARBA" id="ARBA00009848"/>
    </source>
</evidence>
<dbReference type="PRINTS" id="PR01307">
    <property type="entry name" value="P2XRECEPTOR"/>
</dbReference>
<evidence type="ECO:0000256" key="10">
    <source>
        <dbReference type="ARBA" id="ARBA00023180"/>
    </source>
</evidence>
<comment type="function">
    <text evidence="14">Receptor for ATP that acts as a ligand-gated ion channel.</text>
</comment>
<dbReference type="GO" id="GO:0033198">
    <property type="term" value="P:response to ATP"/>
    <property type="evidence" value="ECO:0007669"/>
    <property type="project" value="InterPro"/>
</dbReference>
<evidence type="ECO:0000256" key="3">
    <source>
        <dbReference type="ARBA" id="ARBA00022448"/>
    </source>
</evidence>
<comment type="catalytic activity">
    <reaction evidence="13">
        <text>Ca(2+)(in) = Ca(2+)(out)</text>
        <dbReference type="Rhea" id="RHEA:29671"/>
        <dbReference type="ChEBI" id="CHEBI:29108"/>
    </reaction>
</comment>
<dbReference type="Ensembl" id="ENSTRUT00000073262.1">
    <property type="protein sequence ID" value="ENSTRUP00000088066.1"/>
    <property type="gene ID" value="ENSTRUG00000008813.3"/>
</dbReference>
<name>A0A674PR20_TAKRU</name>
<dbReference type="AlphaFoldDB" id="A0A674PR20"/>
<proteinExistence type="inferred from homology"/>
<keyword evidence="5 14" id="KW-0812">Transmembrane</keyword>
<evidence type="ECO:0000256" key="5">
    <source>
        <dbReference type="ARBA" id="ARBA00022692"/>
    </source>
</evidence>
<evidence type="ECO:0000256" key="9">
    <source>
        <dbReference type="ARBA" id="ARBA00023157"/>
    </source>
</evidence>
<reference evidence="15 16" key="1">
    <citation type="journal article" date="2011" name="Genome Biol. Evol.">
        <title>Integration of the genetic map and genome assembly of fugu facilitates insights into distinct features of genome evolution in teleosts and mammals.</title>
        <authorList>
            <person name="Kai W."/>
            <person name="Kikuchi K."/>
            <person name="Tohari S."/>
            <person name="Chew A.K."/>
            <person name="Tay A."/>
            <person name="Fujiwara A."/>
            <person name="Hosoya S."/>
            <person name="Suetake H."/>
            <person name="Naruse K."/>
            <person name="Brenner S."/>
            <person name="Suzuki Y."/>
            <person name="Venkatesh B."/>
        </authorList>
    </citation>
    <scope>NUCLEOTIDE SEQUENCE [LARGE SCALE GENOMIC DNA]</scope>
</reference>
<dbReference type="PANTHER" id="PTHR10125">
    <property type="entry name" value="P2X PURINOCEPTOR"/>
    <property type="match status" value="1"/>
</dbReference>
<accession>A0A674PR20</accession>
<keyword evidence="9" id="KW-1015">Disulfide bond</keyword>
<comment type="similarity">
    <text evidence="2 14">Belongs to the P2X receptor family.</text>
</comment>
<evidence type="ECO:0000256" key="1">
    <source>
        <dbReference type="ARBA" id="ARBA00004651"/>
    </source>
</evidence>
<evidence type="ECO:0000256" key="8">
    <source>
        <dbReference type="ARBA" id="ARBA00023136"/>
    </source>
</evidence>
<organism evidence="15 16">
    <name type="scientific">Takifugu rubripes</name>
    <name type="common">Japanese pufferfish</name>
    <name type="synonym">Fugu rubripes</name>
    <dbReference type="NCBI Taxonomy" id="31033"/>
    <lineage>
        <taxon>Eukaryota</taxon>
        <taxon>Metazoa</taxon>
        <taxon>Chordata</taxon>
        <taxon>Craniata</taxon>
        <taxon>Vertebrata</taxon>
        <taxon>Euteleostomi</taxon>
        <taxon>Actinopterygii</taxon>
        <taxon>Neopterygii</taxon>
        <taxon>Teleostei</taxon>
        <taxon>Neoteleostei</taxon>
        <taxon>Acanthomorphata</taxon>
        <taxon>Eupercaria</taxon>
        <taxon>Tetraodontiformes</taxon>
        <taxon>Tetradontoidea</taxon>
        <taxon>Tetraodontidae</taxon>
        <taxon>Takifugu</taxon>
    </lineage>
</organism>
<comment type="caution">
    <text evidence="14">Lacks conserved residue(s) required for the propagation of feature annotation.</text>
</comment>
<reference evidence="15" key="3">
    <citation type="submission" date="2025-09" db="UniProtKB">
        <authorList>
            <consortium name="Ensembl"/>
        </authorList>
    </citation>
    <scope>IDENTIFICATION</scope>
</reference>
<keyword evidence="10" id="KW-0325">Glycoprotein</keyword>
<dbReference type="GO" id="GO:0070588">
    <property type="term" value="P:calcium ion transmembrane transport"/>
    <property type="evidence" value="ECO:0007669"/>
    <property type="project" value="TreeGrafter"/>
</dbReference>
<dbReference type="GO" id="GO:0005886">
    <property type="term" value="C:plasma membrane"/>
    <property type="evidence" value="ECO:0007669"/>
    <property type="project" value="UniProtKB-SubCell"/>
</dbReference>
<evidence type="ECO:0000256" key="12">
    <source>
        <dbReference type="ARBA" id="ARBA00023303"/>
    </source>
</evidence>
<keyword evidence="14" id="KW-0675">Receptor</keyword>
<dbReference type="Proteomes" id="UP000005226">
    <property type="component" value="Chromosome 17"/>
</dbReference>
<dbReference type="InterPro" id="IPR001429">
    <property type="entry name" value="P2X_purnocptor"/>
</dbReference>
<keyword evidence="7 14" id="KW-0406">Ion transport</keyword>
<feature type="transmembrane region" description="Helical" evidence="14">
    <location>
        <begin position="33"/>
        <end position="52"/>
    </location>
</feature>
<evidence type="ECO:0000313" key="15">
    <source>
        <dbReference type="Ensembl" id="ENSTRUP00000088066.1"/>
    </source>
</evidence>
<dbReference type="InterPro" id="IPR027309">
    <property type="entry name" value="P2X_extracellular_dom_sf"/>
</dbReference>
<keyword evidence="16" id="KW-1185">Reference proteome</keyword>
<dbReference type="NCBIfam" id="TIGR00863">
    <property type="entry name" value="P2X"/>
    <property type="match status" value="1"/>
</dbReference>
<dbReference type="PRINTS" id="PR01310">
    <property type="entry name" value="P2X3RECEPTOR"/>
</dbReference>
<dbReference type="InterPro" id="IPR059116">
    <property type="entry name" value="P2X_receptor"/>
</dbReference>
<keyword evidence="4" id="KW-1003">Cell membrane</keyword>
<dbReference type="PROSITE" id="PS01212">
    <property type="entry name" value="P2X_RECEPTOR"/>
    <property type="match status" value="1"/>
</dbReference>
<evidence type="ECO:0000256" key="7">
    <source>
        <dbReference type="ARBA" id="ARBA00023065"/>
    </source>
</evidence>
<evidence type="ECO:0000313" key="16">
    <source>
        <dbReference type="Proteomes" id="UP000005226"/>
    </source>
</evidence>
<keyword evidence="11" id="KW-1071">Ligand-gated ion channel</keyword>
<evidence type="ECO:0000256" key="11">
    <source>
        <dbReference type="ARBA" id="ARBA00023286"/>
    </source>
</evidence>
<dbReference type="GO" id="GO:0001614">
    <property type="term" value="F:purinergic nucleotide receptor activity"/>
    <property type="evidence" value="ECO:0007669"/>
    <property type="project" value="InterPro"/>
</dbReference>
<dbReference type="Gene3D" id="2.60.490.10">
    <property type="entry name" value="atp-gated p2x4 ion channel domain"/>
    <property type="match status" value="1"/>
</dbReference>
<comment type="subcellular location">
    <subcellularLocation>
        <location evidence="1">Cell membrane</location>
        <topology evidence="1">Multi-pass membrane protein</topology>
    </subcellularLocation>
    <subcellularLocation>
        <location evidence="14">Membrane</location>
        <topology evidence="14">Multi-pass membrane protein</topology>
    </subcellularLocation>
</comment>
<keyword evidence="8 14" id="KW-0472">Membrane</keyword>